<comment type="catalytic activity">
    <reaction evidence="4">
        <text>L-alanine = D-alanine</text>
        <dbReference type="Rhea" id="RHEA:20249"/>
        <dbReference type="ChEBI" id="CHEBI:57416"/>
        <dbReference type="ChEBI" id="CHEBI:57972"/>
        <dbReference type="EC" id="5.1.1.1"/>
    </reaction>
</comment>
<dbReference type="PANTHER" id="PTHR30511:SF0">
    <property type="entry name" value="ALANINE RACEMASE, CATABOLIC-RELATED"/>
    <property type="match status" value="1"/>
</dbReference>
<dbReference type="UniPathway" id="UPA00042">
    <property type="reaction ID" value="UER00497"/>
</dbReference>
<dbReference type="InterPro" id="IPR000821">
    <property type="entry name" value="Ala_racemase"/>
</dbReference>
<dbReference type="SMART" id="SM01005">
    <property type="entry name" value="Ala_racemase_C"/>
    <property type="match status" value="1"/>
</dbReference>
<feature type="modified residue" description="N6-(pyridoxal phosphate)lysine" evidence="4 5">
    <location>
        <position position="41"/>
    </location>
</feature>
<evidence type="ECO:0000259" key="8">
    <source>
        <dbReference type="SMART" id="SM01005"/>
    </source>
</evidence>
<sequence length="434" mass="45415">MKLVIESFYPSRAEISLGALAHNFRWLRARLPKTKIMAIVKADAYGHGIVPCARALAAAGADYLGVAQLGEAMSLAAQLRDGEEATPAGPAGPAGANSAGGAGALPATHPPIFSWIYAPGSDLRAAFRAGIEISVGTPWVVDELERYAGGGMRGAKIHIAVDTGMAREGFTRGELERILPRLQALASVGAVEIKGLWSHLAQADTLSTSALAPSGEAAGTESGADQQTYTHVVNPAPTQAQISRFEEAKQMLAEVGIAPPLLHLAASGGALFHNKAQYSMVRPGILLYGISPNPQVATAAELGLQAVMTLRSRIIGARITESTTGVSYGGTQTVPAGTHLGIVPLGYGDGIPRAASNRGQVLVRGHRCPIIGRVCMDQFVIQLPPSARPGDEVIIFGDESTGAPTTDNWGEWSDSIGYEIPTRIGPRVPRVYVE</sequence>
<reference evidence="11" key="1">
    <citation type="submission" date="2016-10" db="EMBL/GenBank/DDBJ databases">
        <authorList>
            <person name="Varghese N."/>
        </authorList>
    </citation>
    <scope>NUCLEOTIDE SEQUENCE [LARGE SCALE GENOMIC DNA]</scope>
    <source>
        <strain evidence="11">DSM 20639</strain>
    </source>
</reference>
<dbReference type="InterPro" id="IPR011079">
    <property type="entry name" value="Ala_racemase_C"/>
</dbReference>
<dbReference type="AlphaFoldDB" id="A0A1G7ATI6"/>
<dbReference type="CDD" id="cd00430">
    <property type="entry name" value="PLPDE_III_AR"/>
    <property type="match status" value="1"/>
</dbReference>
<dbReference type="SUPFAM" id="SSF50621">
    <property type="entry name" value="Alanine racemase C-terminal domain-like"/>
    <property type="match status" value="1"/>
</dbReference>
<proteinExistence type="inferred from homology"/>
<evidence type="ECO:0000313" key="10">
    <source>
        <dbReference type="EMBL" id="SDE18113.1"/>
    </source>
</evidence>
<dbReference type="Gene3D" id="3.20.20.10">
    <property type="entry name" value="Alanine racemase"/>
    <property type="match status" value="1"/>
</dbReference>
<feature type="active site" description="Proton acceptor; specific for D-alanine" evidence="4">
    <location>
        <position position="41"/>
    </location>
</feature>
<dbReference type="Gene3D" id="2.40.37.10">
    <property type="entry name" value="Lyase, Ornithine Decarboxylase, Chain A, domain 1"/>
    <property type="match status" value="1"/>
</dbReference>
<feature type="binding site" evidence="4 6">
    <location>
        <position position="376"/>
    </location>
    <ligand>
        <name>substrate</name>
    </ligand>
</feature>
<dbReference type="Pfam" id="PF01168">
    <property type="entry name" value="Ala_racemase_N"/>
    <property type="match status" value="1"/>
</dbReference>
<dbReference type="GO" id="GO:0030632">
    <property type="term" value="P:D-alanine biosynthetic process"/>
    <property type="evidence" value="ECO:0007669"/>
    <property type="project" value="UniProtKB-UniRule"/>
</dbReference>
<feature type="compositionally biased region" description="Low complexity" evidence="7">
    <location>
        <begin position="85"/>
        <end position="97"/>
    </location>
</feature>
<evidence type="ECO:0000256" key="3">
    <source>
        <dbReference type="ARBA" id="ARBA00023235"/>
    </source>
</evidence>
<feature type="binding site" evidence="4 6">
    <location>
        <position position="167"/>
    </location>
    <ligand>
        <name>substrate</name>
    </ligand>
</feature>
<feature type="active site" description="Proton acceptor; specific for L-alanine" evidence="4">
    <location>
        <position position="328"/>
    </location>
</feature>
<dbReference type="RefSeq" id="WP_074661340.1">
    <property type="nucleotide sequence ID" value="NZ_FNAU01000003.1"/>
</dbReference>
<dbReference type="GO" id="GO:0030170">
    <property type="term" value="F:pyridoxal phosphate binding"/>
    <property type="evidence" value="ECO:0007669"/>
    <property type="project" value="UniProtKB-UniRule"/>
</dbReference>
<evidence type="ECO:0000256" key="5">
    <source>
        <dbReference type="PIRSR" id="PIRSR600821-50"/>
    </source>
</evidence>
<feature type="region of interest" description="Disordered" evidence="7">
    <location>
        <begin position="80"/>
        <end position="101"/>
    </location>
</feature>
<dbReference type="InterPro" id="IPR009006">
    <property type="entry name" value="Ala_racemase/Decarboxylase_C"/>
</dbReference>
<dbReference type="EMBL" id="JAWNFU010000002">
    <property type="protein sequence ID" value="MDY5153438.1"/>
    <property type="molecule type" value="Genomic_DNA"/>
</dbReference>
<evidence type="ECO:0000256" key="2">
    <source>
        <dbReference type="ARBA" id="ARBA00022898"/>
    </source>
</evidence>
<name>A0A1G7ATI6_9ACTO</name>
<dbReference type="EC" id="5.1.1.1" evidence="4"/>
<evidence type="ECO:0000313" key="9">
    <source>
        <dbReference type="EMBL" id="MDY5153438.1"/>
    </source>
</evidence>
<evidence type="ECO:0000256" key="6">
    <source>
        <dbReference type="PIRSR" id="PIRSR600821-52"/>
    </source>
</evidence>
<organism evidence="10 11">
    <name type="scientific">Actinobaculum suis</name>
    <dbReference type="NCBI Taxonomy" id="1657"/>
    <lineage>
        <taxon>Bacteria</taxon>
        <taxon>Bacillati</taxon>
        <taxon>Actinomycetota</taxon>
        <taxon>Actinomycetes</taxon>
        <taxon>Actinomycetales</taxon>
        <taxon>Actinomycetaceae</taxon>
        <taxon>Actinobaculum</taxon>
    </lineage>
</organism>
<evidence type="ECO:0000313" key="11">
    <source>
        <dbReference type="Proteomes" id="UP000182744"/>
    </source>
</evidence>
<dbReference type="Pfam" id="PF00842">
    <property type="entry name" value="Ala_racemase_C"/>
    <property type="match status" value="1"/>
</dbReference>
<comment type="pathway">
    <text evidence="4">Amino-acid biosynthesis; D-alanine biosynthesis; D-alanine from L-alanine: step 1/1.</text>
</comment>
<keyword evidence="2 4" id="KW-0663">Pyridoxal phosphate</keyword>
<gene>
    <name evidence="9" type="primary">alr</name>
    <name evidence="9" type="ORF">R6G71_05165</name>
    <name evidence="10" type="ORF">SAMN05421878_10372</name>
</gene>
<dbReference type="InterPro" id="IPR001608">
    <property type="entry name" value="Ala_racemase_N"/>
</dbReference>
<dbReference type="InterPro" id="IPR029066">
    <property type="entry name" value="PLP-binding_barrel"/>
</dbReference>
<comment type="cofactor">
    <cofactor evidence="1 4 5">
        <name>pyridoxal 5'-phosphate</name>
        <dbReference type="ChEBI" id="CHEBI:597326"/>
    </cofactor>
</comment>
<evidence type="ECO:0000256" key="1">
    <source>
        <dbReference type="ARBA" id="ARBA00001933"/>
    </source>
</evidence>
<reference evidence="9" key="3">
    <citation type="submission" date="2023-10" db="EMBL/GenBank/DDBJ databases">
        <title>Whole Genome based description of the genera Actinobaculum and Actinotignum reveals a complex phylogenetic relationship within the species included in the genus Actinotignum.</title>
        <authorList>
            <person name="Jensen C.S."/>
            <person name="Dargis R."/>
            <person name="Kemp M."/>
            <person name="Christensen J.J."/>
        </authorList>
    </citation>
    <scope>NUCLEOTIDE SEQUENCE</scope>
    <source>
        <strain evidence="9">Actinobaculum_suis_CCUG19206T</strain>
    </source>
</reference>
<reference evidence="10" key="2">
    <citation type="submission" date="2016-10" db="EMBL/GenBank/DDBJ databases">
        <authorList>
            <person name="de Groot N.N."/>
        </authorList>
    </citation>
    <scope>NUCLEOTIDE SEQUENCE [LARGE SCALE GENOMIC DNA]</scope>
    <source>
        <strain evidence="10">DSM 20639</strain>
    </source>
</reference>
<keyword evidence="11" id="KW-1185">Reference proteome</keyword>
<comment type="similarity">
    <text evidence="4">Belongs to the alanine racemase family.</text>
</comment>
<comment type="function">
    <text evidence="4">Catalyzes the interconversion of L-alanine and D-alanine. May also act on other amino acids.</text>
</comment>
<accession>A0A1G7ATI6</accession>
<dbReference type="NCBIfam" id="TIGR00492">
    <property type="entry name" value="alr"/>
    <property type="match status" value="1"/>
</dbReference>
<dbReference type="PROSITE" id="PS00395">
    <property type="entry name" value="ALANINE_RACEMASE"/>
    <property type="match status" value="1"/>
</dbReference>
<dbReference type="PANTHER" id="PTHR30511">
    <property type="entry name" value="ALANINE RACEMASE"/>
    <property type="match status" value="1"/>
</dbReference>
<feature type="domain" description="Alanine racemase C-terminal" evidence="8">
    <location>
        <begin position="307"/>
        <end position="433"/>
    </location>
</feature>
<evidence type="ECO:0000256" key="7">
    <source>
        <dbReference type="SAM" id="MobiDB-lite"/>
    </source>
</evidence>
<dbReference type="SUPFAM" id="SSF51419">
    <property type="entry name" value="PLP-binding barrel"/>
    <property type="match status" value="1"/>
</dbReference>
<dbReference type="HAMAP" id="MF_01201">
    <property type="entry name" value="Ala_racemase"/>
    <property type="match status" value="1"/>
</dbReference>
<dbReference type="EMBL" id="FNAU01000003">
    <property type="protein sequence ID" value="SDE18113.1"/>
    <property type="molecule type" value="Genomic_DNA"/>
</dbReference>
<dbReference type="InterPro" id="IPR020622">
    <property type="entry name" value="Ala_racemase_pyridoxalP-BS"/>
</dbReference>
<protein>
    <recommendedName>
        <fullName evidence="4">Alanine racemase</fullName>
        <ecNumber evidence="4">5.1.1.1</ecNumber>
    </recommendedName>
</protein>
<dbReference type="Proteomes" id="UP001273799">
    <property type="component" value="Unassembled WGS sequence"/>
</dbReference>
<keyword evidence="3 4" id="KW-0413">Isomerase</keyword>
<dbReference type="Proteomes" id="UP000182744">
    <property type="component" value="Unassembled WGS sequence"/>
</dbReference>
<dbReference type="GO" id="GO:0005829">
    <property type="term" value="C:cytosol"/>
    <property type="evidence" value="ECO:0007669"/>
    <property type="project" value="TreeGrafter"/>
</dbReference>
<dbReference type="GO" id="GO:0008784">
    <property type="term" value="F:alanine racemase activity"/>
    <property type="evidence" value="ECO:0007669"/>
    <property type="project" value="UniProtKB-UniRule"/>
</dbReference>
<evidence type="ECO:0000256" key="4">
    <source>
        <dbReference type="HAMAP-Rule" id="MF_01201"/>
    </source>
</evidence>